<keyword evidence="4" id="KW-0288">FMN</keyword>
<dbReference type="Proteomes" id="UP001500033">
    <property type="component" value="Unassembled WGS sequence"/>
</dbReference>
<feature type="domain" description="Pyridoxine 5'-phosphate oxidase dimerisation C-terminal" evidence="7">
    <location>
        <begin position="190"/>
        <end position="233"/>
    </location>
</feature>
<evidence type="ECO:0000256" key="2">
    <source>
        <dbReference type="ARBA" id="ARBA00007301"/>
    </source>
</evidence>
<dbReference type="PANTHER" id="PTHR10851">
    <property type="entry name" value="PYRIDOXINE-5-PHOSPHATE OXIDASE"/>
    <property type="match status" value="1"/>
</dbReference>
<dbReference type="Gene3D" id="2.30.110.10">
    <property type="entry name" value="Electron Transport, Fmn-binding Protein, Chain A"/>
    <property type="match status" value="1"/>
</dbReference>
<evidence type="ECO:0000256" key="5">
    <source>
        <dbReference type="ARBA" id="ARBA00023002"/>
    </source>
</evidence>
<comment type="cofactor">
    <cofactor evidence="1">
        <name>FMN</name>
        <dbReference type="ChEBI" id="CHEBI:58210"/>
    </cofactor>
</comment>
<accession>A0ABN1SN45</accession>
<dbReference type="InterPro" id="IPR019576">
    <property type="entry name" value="Pyridoxamine_oxidase_dimer_C"/>
</dbReference>
<evidence type="ECO:0000259" key="6">
    <source>
        <dbReference type="Pfam" id="PF01243"/>
    </source>
</evidence>
<keyword evidence="9" id="KW-1185">Reference proteome</keyword>
<dbReference type="PIRSF" id="PIRSF000190">
    <property type="entry name" value="Pyd_amn-ph_oxd"/>
    <property type="match status" value="1"/>
</dbReference>
<dbReference type="Pfam" id="PF10590">
    <property type="entry name" value="PNP_phzG_C"/>
    <property type="match status" value="1"/>
</dbReference>
<dbReference type="PANTHER" id="PTHR10851:SF0">
    <property type="entry name" value="PYRIDOXINE-5'-PHOSPHATE OXIDASE"/>
    <property type="match status" value="1"/>
</dbReference>
<evidence type="ECO:0000313" key="8">
    <source>
        <dbReference type="EMBL" id="GAA0998061.1"/>
    </source>
</evidence>
<dbReference type="SUPFAM" id="SSF50475">
    <property type="entry name" value="FMN-binding split barrel"/>
    <property type="match status" value="1"/>
</dbReference>
<keyword evidence="3" id="KW-0285">Flavoprotein</keyword>
<dbReference type="NCBIfam" id="NF004231">
    <property type="entry name" value="PRK05679.1"/>
    <property type="match status" value="1"/>
</dbReference>
<dbReference type="Pfam" id="PF01243">
    <property type="entry name" value="PNPOx_N"/>
    <property type="match status" value="1"/>
</dbReference>
<comment type="caution">
    <text evidence="8">The sequence shown here is derived from an EMBL/GenBank/DDBJ whole genome shotgun (WGS) entry which is preliminary data.</text>
</comment>
<name>A0ABN1SN45_9ACTN</name>
<organism evidence="8 9">
    <name type="scientific">Streptomyces rhizosphaericus</name>
    <dbReference type="NCBI Taxonomy" id="114699"/>
    <lineage>
        <taxon>Bacteria</taxon>
        <taxon>Bacillati</taxon>
        <taxon>Actinomycetota</taxon>
        <taxon>Actinomycetes</taxon>
        <taxon>Kitasatosporales</taxon>
        <taxon>Streptomycetaceae</taxon>
        <taxon>Streptomyces</taxon>
        <taxon>Streptomyces violaceusniger group</taxon>
    </lineage>
</organism>
<dbReference type="InterPro" id="IPR011576">
    <property type="entry name" value="Pyridox_Oxase_N"/>
</dbReference>
<feature type="domain" description="Pyridoxamine 5'-phosphate oxidase N-terminal" evidence="6">
    <location>
        <begin position="50"/>
        <end position="176"/>
    </location>
</feature>
<proteinExistence type="inferred from homology"/>
<evidence type="ECO:0000256" key="1">
    <source>
        <dbReference type="ARBA" id="ARBA00001917"/>
    </source>
</evidence>
<dbReference type="InterPro" id="IPR000659">
    <property type="entry name" value="Pyridox_Oxase"/>
</dbReference>
<reference evidence="8 9" key="1">
    <citation type="journal article" date="2019" name="Int. J. Syst. Evol. Microbiol.">
        <title>The Global Catalogue of Microorganisms (GCM) 10K type strain sequencing project: providing services to taxonomists for standard genome sequencing and annotation.</title>
        <authorList>
            <consortium name="The Broad Institute Genomics Platform"/>
            <consortium name="The Broad Institute Genome Sequencing Center for Infectious Disease"/>
            <person name="Wu L."/>
            <person name="Ma J."/>
        </authorList>
    </citation>
    <scope>NUCLEOTIDE SEQUENCE [LARGE SCALE GENOMIC DNA]</scope>
    <source>
        <strain evidence="8 9">JCM 11445</strain>
    </source>
</reference>
<evidence type="ECO:0000256" key="3">
    <source>
        <dbReference type="ARBA" id="ARBA00022630"/>
    </source>
</evidence>
<keyword evidence="5" id="KW-0560">Oxidoreductase</keyword>
<gene>
    <name evidence="8" type="ORF">GCM10009576_084510</name>
</gene>
<protein>
    <submittedName>
        <fullName evidence="8">Pyridoxal 5'-phosphate synthase</fullName>
    </submittedName>
</protein>
<comment type="similarity">
    <text evidence="2">Belongs to the pyridoxamine 5'-phosphate oxidase family.</text>
</comment>
<evidence type="ECO:0000256" key="4">
    <source>
        <dbReference type="ARBA" id="ARBA00022643"/>
    </source>
</evidence>
<evidence type="ECO:0000313" key="9">
    <source>
        <dbReference type="Proteomes" id="UP001500033"/>
    </source>
</evidence>
<evidence type="ECO:0000259" key="7">
    <source>
        <dbReference type="Pfam" id="PF10590"/>
    </source>
</evidence>
<sequence>MSDDQDDQDEAEAFRALLRGLRVPHAGELPVFDPATAPDAPLSLFRRWLREAAEAGEPGPHTMSLATVSADCRPSQRTVMLHDADERGWHFGTHRTSRKGRELAERPYASLAFHWMRSGRQVRVSGRVGEAGREESAADLRGRSPAALAAALAGSGRQSEVLGSYEELLRAFETAYERAEREPDATAPTWTLYILEADEVEFYQEEARRRHVRVRYRRDPGAPGGWRRELLWP</sequence>
<dbReference type="InterPro" id="IPR012349">
    <property type="entry name" value="Split_barrel_FMN-bd"/>
</dbReference>
<dbReference type="EMBL" id="BAAAIE010000090">
    <property type="protein sequence ID" value="GAA0998061.1"/>
    <property type="molecule type" value="Genomic_DNA"/>
</dbReference>